<evidence type="ECO:0000313" key="8">
    <source>
        <dbReference type="Proteomes" id="UP000076625"/>
    </source>
</evidence>
<dbReference type="InterPro" id="IPR002130">
    <property type="entry name" value="Cyclophilin-type_PPIase_dom"/>
</dbReference>
<dbReference type="InterPro" id="IPR029000">
    <property type="entry name" value="Cyclophilin-like_dom_sf"/>
</dbReference>
<dbReference type="STRING" id="1452487.AVW16_02515"/>
<comment type="similarity">
    <text evidence="2 5">Belongs to the cyclophilin-type PPIase family.</text>
</comment>
<dbReference type="InterPro" id="IPR020892">
    <property type="entry name" value="Cyclophilin-type_PPIase_CS"/>
</dbReference>
<protein>
    <recommendedName>
        <fullName evidence="5">Peptidyl-prolyl cis-trans isomerase</fullName>
        <shortName evidence="5">PPIase</shortName>
        <ecNumber evidence="5">5.2.1.8</ecNumber>
    </recommendedName>
</protein>
<dbReference type="Gene3D" id="2.40.100.10">
    <property type="entry name" value="Cyclophilin-like"/>
    <property type="match status" value="1"/>
</dbReference>
<dbReference type="PROSITE" id="PS00170">
    <property type="entry name" value="CSA_PPIASE_1"/>
    <property type="match status" value="1"/>
</dbReference>
<evidence type="ECO:0000259" key="6">
    <source>
        <dbReference type="PROSITE" id="PS50072"/>
    </source>
</evidence>
<keyword evidence="8" id="KW-1185">Reference proteome</keyword>
<evidence type="ECO:0000256" key="1">
    <source>
        <dbReference type="ARBA" id="ARBA00002388"/>
    </source>
</evidence>
<evidence type="ECO:0000256" key="3">
    <source>
        <dbReference type="ARBA" id="ARBA00023110"/>
    </source>
</evidence>
<keyword evidence="3 5" id="KW-0697">Rotamase</keyword>
<dbReference type="PROSITE" id="PS50072">
    <property type="entry name" value="CSA_PPIASE_2"/>
    <property type="match status" value="1"/>
</dbReference>
<dbReference type="EC" id="5.2.1.8" evidence="5"/>
<dbReference type="GO" id="GO:0003755">
    <property type="term" value="F:peptidyl-prolyl cis-trans isomerase activity"/>
    <property type="evidence" value="ECO:0007669"/>
    <property type="project" value="UniProtKB-UniRule"/>
</dbReference>
<gene>
    <name evidence="7" type="ORF">AVW16_02515</name>
</gene>
<dbReference type="Pfam" id="PF00160">
    <property type="entry name" value="Pro_isomerase"/>
    <property type="match status" value="1"/>
</dbReference>
<evidence type="ECO:0000256" key="2">
    <source>
        <dbReference type="ARBA" id="ARBA00007365"/>
    </source>
</evidence>
<name>A0A161TM41_9NEIS</name>
<evidence type="ECO:0000313" key="7">
    <source>
        <dbReference type="EMBL" id="KZE25985.1"/>
    </source>
</evidence>
<dbReference type="InterPro" id="IPR024936">
    <property type="entry name" value="Cyclophilin-type_PPIase"/>
</dbReference>
<dbReference type="CDD" id="cd01920">
    <property type="entry name" value="cyclophilin_EcCYP_like"/>
    <property type="match status" value="1"/>
</dbReference>
<dbReference type="GO" id="GO:0006457">
    <property type="term" value="P:protein folding"/>
    <property type="evidence" value="ECO:0007669"/>
    <property type="project" value="InterPro"/>
</dbReference>
<comment type="caution">
    <text evidence="7">The sequence shown here is derived from an EMBL/GenBank/DDBJ whole genome shotgun (WGS) entry which is preliminary data.</text>
</comment>
<dbReference type="PIRSF" id="PIRSF001467">
    <property type="entry name" value="Peptidylpro_ismrse"/>
    <property type="match status" value="1"/>
</dbReference>
<dbReference type="SUPFAM" id="SSF50891">
    <property type="entry name" value="Cyclophilin-like"/>
    <property type="match status" value="1"/>
</dbReference>
<organism evidence="7 8">
    <name type="scientific">Crenobacter luteus</name>
    <dbReference type="NCBI Taxonomy" id="1452487"/>
    <lineage>
        <taxon>Bacteria</taxon>
        <taxon>Pseudomonadati</taxon>
        <taxon>Pseudomonadota</taxon>
        <taxon>Betaproteobacteria</taxon>
        <taxon>Neisseriales</taxon>
        <taxon>Neisseriaceae</taxon>
        <taxon>Crenobacter</taxon>
    </lineage>
</organism>
<feature type="domain" description="PPIase cyclophilin-type" evidence="6">
    <location>
        <begin position="17"/>
        <end position="177"/>
    </location>
</feature>
<dbReference type="EMBL" id="LQQU01000058">
    <property type="protein sequence ID" value="KZE25985.1"/>
    <property type="molecule type" value="Genomic_DNA"/>
</dbReference>
<evidence type="ECO:0000256" key="4">
    <source>
        <dbReference type="ARBA" id="ARBA00023235"/>
    </source>
</evidence>
<reference evidence="8" key="1">
    <citation type="submission" date="2016-01" db="EMBL/GenBank/DDBJ databases">
        <title>Draft genome of Chromobacterium sp. F49.</title>
        <authorList>
            <person name="Hong K.W."/>
        </authorList>
    </citation>
    <scope>NUCLEOTIDE SEQUENCE [LARGE SCALE GENOMIC DNA]</scope>
    <source>
        <strain evidence="8">CN10</strain>
    </source>
</reference>
<dbReference type="AlphaFoldDB" id="A0A161TM41"/>
<sequence length="179" mass="19117">MPAALAAPVVTLVTNKGEIDIALDEQRAPKTVANFTQYVKSGHYNGTVFHRVIDGFMIQGGGFVPESSLLGVKLVQKPTRAPIPNEAANGLKNTVGTVAMARTGDPHSATSQFFINVADNDFLNHRAPTGQSWGYAVFGRVTRGMDVVNRIAKTRTGSMSGMTDVPQEPIVIVKAVLKP</sequence>
<keyword evidence="4 5" id="KW-0413">Isomerase</keyword>
<accession>A0A161TM41</accession>
<dbReference type="Proteomes" id="UP000076625">
    <property type="component" value="Unassembled WGS sequence"/>
</dbReference>
<comment type="function">
    <text evidence="1 5">PPIases accelerate the folding of proteins. It catalyzes the cis-trans isomerization of proline imidic peptide bonds in oligopeptides.</text>
</comment>
<dbReference type="PRINTS" id="PR00153">
    <property type="entry name" value="CSAPPISMRASE"/>
</dbReference>
<proteinExistence type="inferred from homology"/>
<dbReference type="PANTHER" id="PTHR43246">
    <property type="entry name" value="PEPTIDYL-PROLYL CIS-TRANS ISOMERASE CYP38, CHLOROPLASTIC"/>
    <property type="match status" value="1"/>
</dbReference>
<dbReference type="InterPro" id="IPR044665">
    <property type="entry name" value="E_coli_cyclophilin_A-like"/>
</dbReference>
<evidence type="ECO:0000256" key="5">
    <source>
        <dbReference type="RuleBase" id="RU363019"/>
    </source>
</evidence>
<comment type="catalytic activity">
    <reaction evidence="5">
        <text>[protein]-peptidylproline (omega=180) = [protein]-peptidylproline (omega=0)</text>
        <dbReference type="Rhea" id="RHEA:16237"/>
        <dbReference type="Rhea" id="RHEA-COMP:10747"/>
        <dbReference type="Rhea" id="RHEA-COMP:10748"/>
        <dbReference type="ChEBI" id="CHEBI:83833"/>
        <dbReference type="ChEBI" id="CHEBI:83834"/>
        <dbReference type="EC" id="5.2.1.8"/>
    </reaction>
</comment>